<proteinExistence type="inferred from homology"/>
<dbReference type="CDD" id="cd06171">
    <property type="entry name" value="Sigma70_r4"/>
    <property type="match status" value="1"/>
</dbReference>
<evidence type="ECO:0000256" key="2">
    <source>
        <dbReference type="ARBA" id="ARBA00023015"/>
    </source>
</evidence>
<dbReference type="Gene3D" id="1.10.10.10">
    <property type="entry name" value="Winged helix-like DNA-binding domain superfamily/Winged helix DNA-binding domain"/>
    <property type="match status" value="1"/>
</dbReference>
<keyword evidence="2" id="KW-0805">Transcription regulation</keyword>
<gene>
    <name evidence="8" type="ORF">FB566_2220</name>
</gene>
<dbReference type="InParanoid" id="A0A543AVT0"/>
<comment type="caution">
    <text evidence="8">The sequence shown here is derived from an EMBL/GenBank/DDBJ whole genome shotgun (WGS) entry which is preliminary data.</text>
</comment>
<comment type="similarity">
    <text evidence="1">Belongs to the sigma-70 factor family. ECF subfamily.</text>
</comment>
<dbReference type="GO" id="GO:0016987">
    <property type="term" value="F:sigma factor activity"/>
    <property type="evidence" value="ECO:0007669"/>
    <property type="project" value="UniProtKB-KW"/>
</dbReference>
<keyword evidence="4" id="KW-0238">DNA-binding</keyword>
<dbReference type="InterPro" id="IPR013324">
    <property type="entry name" value="RNA_pol_sigma_r3/r4-like"/>
</dbReference>
<dbReference type="InterPro" id="IPR007627">
    <property type="entry name" value="RNA_pol_sigma70_r2"/>
</dbReference>
<dbReference type="AlphaFoldDB" id="A0A543AVT0"/>
<evidence type="ECO:0000256" key="4">
    <source>
        <dbReference type="ARBA" id="ARBA00023125"/>
    </source>
</evidence>
<dbReference type="PANTHER" id="PTHR43133:SF50">
    <property type="entry name" value="ECF RNA POLYMERASE SIGMA FACTOR SIGM"/>
    <property type="match status" value="1"/>
</dbReference>
<dbReference type="InterPro" id="IPR036388">
    <property type="entry name" value="WH-like_DNA-bd_sf"/>
</dbReference>
<evidence type="ECO:0000256" key="3">
    <source>
        <dbReference type="ARBA" id="ARBA00023082"/>
    </source>
</evidence>
<feature type="domain" description="RNA polymerase sigma factor 70 region 4 type 2" evidence="7">
    <location>
        <begin position="104"/>
        <end position="156"/>
    </location>
</feature>
<reference evidence="8 9" key="1">
    <citation type="submission" date="2019-06" db="EMBL/GenBank/DDBJ databases">
        <title>Sequencing the genomes of 1000 actinobacteria strains.</title>
        <authorList>
            <person name="Klenk H.-P."/>
        </authorList>
    </citation>
    <scope>NUCLEOTIDE SEQUENCE [LARGE SCALE GENOMIC DNA]</scope>
    <source>
        <strain evidence="8 9">DSM 45928</strain>
    </source>
</reference>
<dbReference type="RefSeq" id="WP_142038446.1">
    <property type="nucleotide sequence ID" value="NZ_JBHTGS010000001.1"/>
</dbReference>
<dbReference type="Pfam" id="PF04542">
    <property type="entry name" value="Sigma70_r2"/>
    <property type="match status" value="1"/>
</dbReference>
<dbReference type="Proteomes" id="UP000317043">
    <property type="component" value="Unassembled WGS sequence"/>
</dbReference>
<dbReference type="InterPro" id="IPR013249">
    <property type="entry name" value="RNA_pol_sigma70_r4_t2"/>
</dbReference>
<dbReference type="Pfam" id="PF08281">
    <property type="entry name" value="Sigma70_r4_2"/>
    <property type="match status" value="1"/>
</dbReference>
<dbReference type="Gene3D" id="1.10.1740.10">
    <property type="match status" value="1"/>
</dbReference>
<evidence type="ECO:0000313" key="9">
    <source>
        <dbReference type="Proteomes" id="UP000317043"/>
    </source>
</evidence>
<dbReference type="InterPro" id="IPR013325">
    <property type="entry name" value="RNA_pol_sigma_r2"/>
</dbReference>
<dbReference type="InterPro" id="IPR014284">
    <property type="entry name" value="RNA_pol_sigma-70_dom"/>
</dbReference>
<dbReference type="OrthoDB" id="2046835at2"/>
<keyword evidence="5" id="KW-0804">Transcription</keyword>
<sequence>MRREDEAEFSEFVEVNLASLRKFGYLVCGDWHRAEDAVQTVLTKLYLEWRKVDRRAPIAYAQRMVVNALNDVHRRAWFRREQLKNELPEHAMVIEGEAASDRRLMVLAALAQLPTRRRATLVLRFWADRTVDETADIMGCSPATVKSQTSRALATLRGLLPHPMHEYMEGVTQ</sequence>
<dbReference type="SUPFAM" id="SSF88946">
    <property type="entry name" value="Sigma2 domain of RNA polymerase sigma factors"/>
    <property type="match status" value="1"/>
</dbReference>
<dbReference type="InterPro" id="IPR039425">
    <property type="entry name" value="RNA_pol_sigma-70-like"/>
</dbReference>
<dbReference type="GO" id="GO:0003677">
    <property type="term" value="F:DNA binding"/>
    <property type="evidence" value="ECO:0007669"/>
    <property type="project" value="UniProtKB-KW"/>
</dbReference>
<evidence type="ECO:0000256" key="5">
    <source>
        <dbReference type="ARBA" id="ARBA00023163"/>
    </source>
</evidence>
<evidence type="ECO:0000259" key="7">
    <source>
        <dbReference type="Pfam" id="PF08281"/>
    </source>
</evidence>
<dbReference type="EMBL" id="VFOW01000001">
    <property type="protein sequence ID" value="TQL76685.1"/>
    <property type="molecule type" value="Genomic_DNA"/>
</dbReference>
<dbReference type="GO" id="GO:0006352">
    <property type="term" value="P:DNA-templated transcription initiation"/>
    <property type="evidence" value="ECO:0007669"/>
    <property type="project" value="InterPro"/>
</dbReference>
<keyword evidence="3" id="KW-0731">Sigma factor</keyword>
<evidence type="ECO:0000259" key="6">
    <source>
        <dbReference type="Pfam" id="PF04542"/>
    </source>
</evidence>
<dbReference type="NCBIfam" id="TIGR02937">
    <property type="entry name" value="sigma70-ECF"/>
    <property type="match status" value="1"/>
</dbReference>
<organism evidence="8 9">
    <name type="scientific">Stackebrandtia endophytica</name>
    <dbReference type="NCBI Taxonomy" id="1496996"/>
    <lineage>
        <taxon>Bacteria</taxon>
        <taxon>Bacillati</taxon>
        <taxon>Actinomycetota</taxon>
        <taxon>Actinomycetes</taxon>
        <taxon>Glycomycetales</taxon>
        <taxon>Glycomycetaceae</taxon>
        <taxon>Stackebrandtia</taxon>
    </lineage>
</organism>
<evidence type="ECO:0000313" key="8">
    <source>
        <dbReference type="EMBL" id="TQL76685.1"/>
    </source>
</evidence>
<keyword evidence="9" id="KW-1185">Reference proteome</keyword>
<evidence type="ECO:0000256" key="1">
    <source>
        <dbReference type="ARBA" id="ARBA00010641"/>
    </source>
</evidence>
<feature type="domain" description="RNA polymerase sigma-70 region 2" evidence="6">
    <location>
        <begin position="13"/>
        <end position="77"/>
    </location>
</feature>
<dbReference type="SUPFAM" id="SSF88659">
    <property type="entry name" value="Sigma3 and sigma4 domains of RNA polymerase sigma factors"/>
    <property type="match status" value="1"/>
</dbReference>
<name>A0A543AVT0_9ACTN</name>
<dbReference type="PANTHER" id="PTHR43133">
    <property type="entry name" value="RNA POLYMERASE ECF-TYPE SIGMA FACTO"/>
    <property type="match status" value="1"/>
</dbReference>
<accession>A0A543AVT0</accession>
<protein>
    <submittedName>
        <fullName evidence="8">RNA polymerase sigma-70 factor (Sigma-E family)</fullName>
    </submittedName>
</protein>